<reference evidence="3 4" key="1">
    <citation type="submission" date="2019-10" db="EMBL/GenBank/DDBJ databases">
        <title>Isolation, Identification of Microvirga thermotolerans HR1, a novel thermophilic bacterium and Comparative Genomics of the genus Microvirga.</title>
        <authorList>
            <person name="Li J."/>
            <person name="Zhang W."/>
            <person name="Lin M."/>
            <person name="Wang J."/>
        </authorList>
    </citation>
    <scope>NUCLEOTIDE SEQUENCE [LARGE SCALE GENOMIC DNA]</scope>
    <source>
        <strain evidence="3 4">HR1</strain>
    </source>
</reference>
<proteinExistence type="predicted"/>
<dbReference type="GO" id="GO:0042026">
    <property type="term" value="P:protein refolding"/>
    <property type="evidence" value="ECO:0007669"/>
    <property type="project" value="TreeGrafter"/>
</dbReference>
<dbReference type="SUPFAM" id="SSF49493">
    <property type="entry name" value="HSP40/DnaJ peptide-binding domain"/>
    <property type="match status" value="2"/>
</dbReference>
<dbReference type="Gene3D" id="2.60.260.20">
    <property type="entry name" value="Urease metallochaperone UreE, N-terminal domain"/>
    <property type="match status" value="2"/>
</dbReference>
<gene>
    <name evidence="3" type="ORF">GDR74_11940</name>
</gene>
<dbReference type="Gene3D" id="1.10.287.110">
    <property type="entry name" value="DnaJ domain"/>
    <property type="match status" value="1"/>
</dbReference>
<dbReference type="GO" id="GO:0005737">
    <property type="term" value="C:cytoplasm"/>
    <property type="evidence" value="ECO:0007669"/>
    <property type="project" value="TreeGrafter"/>
</dbReference>
<sequence>MAESPYELLGVKPNASADEIQKAYRKLAKKYHPDLNPGDRTAEDRFKAISAAYDLLSDPEKRARFDRGEIDASGAERPQRRYYRDFASEETGPSYRSDAGFADFMDQDILSALLRRGARTRFAMPGQDLRFRLVLDFLEAVNGTRKTVTLPNGQSLDITIPAGIRDSQVVRLAGKGEPGIGGGPPGDALIEVHVRPHRLFTRQDDDIRLEVPISLREAVLGGRIQVPTPTGPVMVSVPKGSNTGRILRLRGKGVPRPDGTQGDLHAVLKVVLPDRPDPELEAFAERWTGGALYNPRDGMEA</sequence>
<keyword evidence="1" id="KW-0143">Chaperone</keyword>
<dbReference type="CDD" id="cd10747">
    <property type="entry name" value="DnaJ_C"/>
    <property type="match status" value="1"/>
</dbReference>
<dbReference type="EMBL" id="CP045423">
    <property type="protein sequence ID" value="QFU16879.1"/>
    <property type="molecule type" value="Genomic_DNA"/>
</dbReference>
<dbReference type="PROSITE" id="PS50076">
    <property type="entry name" value="DNAJ_2"/>
    <property type="match status" value="1"/>
</dbReference>
<dbReference type="Proteomes" id="UP000325614">
    <property type="component" value="Chromosome"/>
</dbReference>
<keyword evidence="4" id="KW-1185">Reference proteome</keyword>
<dbReference type="CDD" id="cd06257">
    <property type="entry name" value="DnaJ"/>
    <property type="match status" value="1"/>
</dbReference>
<dbReference type="AlphaFoldDB" id="A0A5P9JXB2"/>
<dbReference type="InterPro" id="IPR036869">
    <property type="entry name" value="J_dom_sf"/>
</dbReference>
<dbReference type="InterPro" id="IPR001623">
    <property type="entry name" value="DnaJ_domain"/>
</dbReference>
<organism evidence="3 4">
    <name type="scientific">Microvirga thermotolerans</name>
    <dbReference type="NCBI Taxonomy" id="2651334"/>
    <lineage>
        <taxon>Bacteria</taxon>
        <taxon>Pseudomonadati</taxon>
        <taxon>Pseudomonadota</taxon>
        <taxon>Alphaproteobacteria</taxon>
        <taxon>Hyphomicrobiales</taxon>
        <taxon>Methylobacteriaceae</taxon>
        <taxon>Microvirga</taxon>
    </lineage>
</organism>
<dbReference type="InterPro" id="IPR018253">
    <property type="entry name" value="DnaJ_domain_CS"/>
</dbReference>
<dbReference type="PRINTS" id="PR00625">
    <property type="entry name" value="JDOMAIN"/>
</dbReference>
<evidence type="ECO:0000256" key="1">
    <source>
        <dbReference type="ARBA" id="ARBA00023186"/>
    </source>
</evidence>
<dbReference type="RefSeq" id="WP_152586516.1">
    <property type="nucleotide sequence ID" value="NZ_CP045423.1"/>
</dbReference>
<dbReference type="PANTHER" id="PTHR43096:SF52">
    <property type="entry name" value="DNAJ HOMOLOG 1, MITOCHONDRIAL-RELATED"/>
    <property type="match status" value="1"/>
</dbReference>
<dbReference type="GO" id="GO:0051082">
    <property type="term" value="F:unfolded protein binding"/>
    <property type="evidence" value="ECO:0007669"/>
    <property type="project" value="InterPro"/>
</dbReference>
<dbReference type="Pfam" id="PF01556">
    <property type="entry name" value="DnaJ_C"/>
    <property type="match status" value="1"/>
</dbReference>
<dbReference type="PANTHER" id="PTHR43096">
    <property type="entry name" value="DNAJ HOMOLOG 1, MITOCHONDRIAL-RELATED"/>
    <property type="match status" value="1"/>
</dbReference>
<protein>
    <submittedName>
        <fullName evidence="3">DnaJ domain-containing protein</fullName>
    </submittedName>
</protein>
<name>A0A5P9JXB2_9HYPH</name>
<evidence type="ECO:0000313" key="4">
    <source>
        <dbReference type="Proteomes" id="UP000325614"/>
    </source>
</evidence>
<dbReference type="SUPFAM" id="SSF46565">
    <property type="entry name" value="Chaperone J-domain"/>
    <property type="match status" value="1"/>
</dbReference>
<feature type="domain" description="J" evidence="2">
    <location>
        <begin position="4"/>
        <end position="69"/>
    </location>
</feature>
<dbReference type="PROSITE" id="PS00636">
    <property type="entry name" value="DNAJ_1"/>
    <property type="match status" value="1"/>
</dbReference>
<dbReference type="InterPro" id="IPR002939">
    <property type="entry name" value="DnaJ_C"/>
</dbReference>
<dbReference type="SMART" id="SM00271">
    <property type="entry name" value="DnaJ"/>
    <property type="match status" value="1"/>
</dbReference>
<dbReference type="Pfam" id="PF00226">
    <property type="entry name" value="DnaJ"/>
    <property type="match status" value="1"/>
</dbReference>
<evidence type="ECO:0000313" key="3">
    <source>
        <dbReference type="EMBL" id="QFU16879.1"/>
    </source>
</evidence>
<dbReference type="FunFam" id="2.60.260.20:FF:000013">
    <property type="entry name" value="DnaJ subfamily B member 11"/>
    <property type="match status" value="1"/>
</dbReference>
<dbReference type="InterPro" id="IPR008971">
    <property type="entry name" value="HSP40/DnaJ_pept-bd"/>
</dbReference>
<dbReference type="KEGG" id="mico:GDR74_11940"/>
<accession>A0A5P9JXB2</accession>
<evidence type="ECO:0000259" key="2">
    <source>
        <dbReference type="PROSITE" id="PS50076"/>
    </source>
</evidence>